<evidence type="ECO:0000313" key="5">
    <source>
        <dbReference type="EMBL" id="REG83289.1"/>
    </source>
</evidence>
<dbReference type="InterPro" id="IPR009057">
    <property type="entry name" value="Homeodomain-like_sf"/>
</dbReference>
<dbReference type="InterPro" id="IPR032783">
    <property type="entry name" value="AraC_lig"/>
</dbReference>
<dbReference type="OrthoDB" id="9783876at2"/>
<gene>
    <name evidence="5" type="ORF">DFP81_106149</name>
</gene>
<comment type="caution">
    <text evidence="5">The sequence shown here is derived from an EMBL/GenBank/DDBJ whole genome shotgun (WGS) entry which is preliminary data.</text>
</comment>
<evidence type="ECO:0000256" key="3">
    <source>
        <dbReference type="ARBA" id="ARBA00023163"/>
    </source>
</evidence>
<dbReference type="Gene3D" id="1.10.10.60">
    <property type="entry name" value="Homeodomain-like"/>
    <property type="match status" value="2"/>
</dbReference>
<dbReference type="SMART" id="SM00342">
    <property type="entry name" value="HTH_ARAC"/>
    <property type="match status" value="1"/>
</dbReference>
<dbReference type="SUPFAM" id="SSF46689">
    <property type="entry name" value="Homeodomain-like"/>
    <property type="match status" value="2"/>
</dbReference>
<dbReference type="InterPro" id="IPR018060">
    <property type="entry name" value="HTH_AraC"/>
</dbReference>
<dbReference type="RefSeq" id="WP_115897767.1">
    <property type="nucleotide sequence ID" value="NZ_QUNG01000006.1"/>
</dbReference>
<keyword evidence="1" id="KW-0805">Transcription regulation</keyword>
<dbReference type="Pfam" id="PF12852">
    <property type="entry name" value="Cupin_6"/>
    <property type="match status" value="1"/>
</dbReference>
<dbReference type="Pfam" id="PF12833">
    <property type="entry name" value="HTH_18"/>
    <property type="match status" value="1"/>
</dbReference>
<dbReference type="Gene3D" id="2.60.120.10">
    <property type="entry name" value="Jelly Rolls"/>
    <property type="match status" value="1"/>
</dbReference>
<feature type="domain" description="HTH araC/xylS-type" evidence="4">
    <location>
        <begin position="225"/>
        <end position="323"/>
    </location>
</feature>
<dbReference type="AlphaFoldDB" id="A0A3E0DKX2"/>
<accession>A0A3E0DKX2</accession>
<name>A0A3E0DKX2_9GAMM</name>
<reference evidence="5 6" key="1">
    <citation type="submission" date="2018-08" db="EMBL/GenBank/DDBJ databases">
        <title>Genomic Encyclopedia of Type Strains, Phase III (KMG-III): the genomes of soil and plant-associated and newly described type strains.</title>
        <authorList>
            <person name="Whitman W."/>
        </authorList>
    </citation>
    <scope>NUCLEOTIDE SEQUENCE [LARGE SCALE GENOMIC DNA]</scope>
    <source>
        <strain evidence="5 6">CECT 7375</strain>
    </source>
</reference>
<evidence type="ECO:0000256" key="2">
    <source>
        <dbReference type="ARBA" id="ARBA00023125"/>
    </source>
</evidence>
<evidence type="ECO:0000313" key="6">
    <source>
        <dbReference type="Proteomes" id="UP000256542"/>
    </source>
</evidence>
<dbReference type="Proteomes" id="UP000256542">
    <property type="component" value="Unassembled WGS sequence"/>
</dbReference>
<dbReference type="PANTHER" id="PTHR46796:SF7">
    <property type="entry name" value="ARAC FAMILY TRANSCRIPTIONAL REGULATOR"/>
    <property type="match status" value="1"/>
</dbReference>
<dbReference type="GO" id="GO:0043565">
    <property type="term" value="F:sequence-specific DNA binding"/>
    <property type="evidence" value="ECO:0007669"/>
    <property type="project" value="InterPro"/>
</dbReference>
<dbReference type="GO" id="GO:0003700">
    <property type="term" value="F:DNA-binding transcription factor activity"/>
    <property type="evidence" value="ECO:0007669"/>
    <property type="project" value="InterPro"/>
</dbReference>
<dbReference type="SUPFAM" id="SSF51182">
    <property type="entry name" value="RmlC-like cupins"/>
    <property type="match status" value="1"/>
</dbReference>
<keyword evidence="2" id="KW-0238">DNA-binding</keyword>
<dbReference type="InterPro" id="IPR014710">
    <property type="entry name" value="RmlC-like_jellyroll"/>
</dbReference>
<dbReference type="InterPro" id="IPR050204">
    <property type="entry name" value="AraC_XylS_family_regulators"/>
</dbReference>
<organism evidence="5 6">
    <name type="scientific">Marinomonas pollencensis</name>
    <dbReference type="NCBI Taxonomy" id="491954"/>
    <lineage>
        <taxon>Bacteria</taxon>
        <taxon>Pseudomonadati</taxon>
        <taxon>Pseudomonadota</taxon>
        <taxon>Gammaproteobacteria</taxon>
        <taxon>Oceanospirillales</taxon>
        <taxon>Oceanospirillaceae</taxon>
        <taxon>Marinomonas</taxon>
    </lineage>
</organism>
<protein>
    <submittedName>
        <fullName evidence="5">AraC family transcriptional regulator</fullName>
    </submittedName>
</protein>
<dbReference type="PANTHER" id="PTHR46796">
    <property type="entry name" value="HTH-TYPE TRANSCRIPTIONAL ACTIVATOR RHAS-RELATED"/>
    <property type="match status" value="1"/>
</dbReference>
<sequence>MVADKAQELDKFDLQGRRANKISSPLSQLKMSSVFYTYSSMRQPWGVKIPAIPSSTMFHLVLEGEAVVAVDDVLIPLGPGDFILLPRGAGHNIVDVNHTPARDLFENSLEKVTEHYDCLTINKHGHGKVTTTLCGTVLFDNELTASIISSMPDYILITERSKTYQTIQTMVQAIQLETRNDGYGAGLIVSKLADVLILQCIRAWVDEVSDNSQHWLMAHTDKRLSRVIKKIHSDPAAHMDIESLAELSNMSRTSFIEYFKKKLGKTPKKYITDWRLSLAREKLSHGDSHVLHVALSVGYQSEAAFSRAYKNKYGEPPSRTKNTWSI</sequence>
<keyword evidence="6" id="KW-1185">Reference proteome</keyword>
<proteinExistence type="predicted"/>
<dbReference type="PROSITE" id="PS01124">
    <property type="entry name" value="HTH_ARAC_FAMILY_2"/>
    <property type="match status" value="1"/>
</dbReference>
<evidence type="ECO:0000259" key="4">
    <source>
        <dbReference type="PROSITE" id="PS01124"/>
    </source>
</evidence>
<keyword evidence="3" id="KW-0804">Transcription</keyword>
<evidence type="ECO:0000256" key="1">
    <source>
        <dbReference type="ARBA" id="ARBA00023015"/>
    </source>
</evidence>
<dbReference type="EMBL" id="QUNG01000006">
    <property type="protein sequence ID" value="REG83289.1"/>
    <property type="molecule type" value="Genomic_DNA"/>
</dbReference>
<dbReference type="InterPro" id="IPR011051">
    <property type="entry name" value="RmlC_Cupin_sf"/>
</dbReference>